<evidence type="ECO:0000313" key="12">
    <source>
        <dbReference type="Proteomes" id="UP000553343"/>
    </source>
</evidence>
<evidence type="ECO:0000256" key="6">
    <source>
        <dbReference type="ARBA" id="ARBA00023065"/>
    </source>
</evidence>
<keyword evidence="8" id="KW-0139">CF(1)</keyword>
<dbReference type="InterPro" id="IPR017709">
    <property type="entry name" value="Alt_ATP_synth_F1_gsu"/>
</dbReference>
<dbReference type="RefSeq" id="WP_178364999.1">
    <property type="nucleotide sequence ID" value="NZ_JACADJ010000002.1"/>
</dbReference>
<keyword evidence="4" id="KW-0813">Transport</keyword>
<dbReference type="NCBIfam" id="TIGR03323">
    <property type="entry name" value="alt_F1F0_F1_gam"/>
    <property type="match status" value="1"/>
</dbReference>
<dbReference type="Pfam" id="PF00231">
    <property type="entry name" value="ATP-synt"/>
    <property type="match status" value="1"/>
</dbReference>
<accession>A0A850SU60</accession>
<keyword evidence="5" id="KW-0375">Hydrogen ion transport</keyword>
<keyword evidence="6" id="KW-0406">Ion transport</keyword>
<dbReference type="GO" id="GO:0045259">
    <property type="term" value="C:proton-transporting ATP synthase complex"/>
    <property type="evidence" value="ECO:0007669"/>
    <property type="project" value="UniProtKB-KW"/>
</dbReference>
<evidence type="ECO:0000313" key="11">
    <source>
        <dbReference type="EMBL" id="NWH03550.1"/>
    </source>
</evidence>
<evidence type="ECO:0000256" key="4">
    <source>
        <dbReference type="ARBA" id="ARBA00022448"/>
    </source>
</evidence>
<keyword evidence="7" id="KW-0472">Membrane</keyword>
<comment type="caution">
    <text evidence="11">The sequence shown here is derived from an EMBL/GenBank/DDBJ whole genome shotgun (WGS) entry which is preliminary data.</text>
</comment>
<dbReference type="Gene3D" id="1.10.287.80">
    <property type="entry name" value="ATP synthase, gamma subunit, helix hairpin domain"/>
    <property type="match status" value="1"/>
</dbReference>
<dbReference type="PRINTS" id="PR00126">
    <property type="entry name" value="ATPASEGAMMA"/>
</dbReference>
<comment type="similarity">
    <text evidence="3">Belongs to the ATPase gamma chain family.</text>
</comment>
<dbReference type="PANTHER" id="PTHR11693">
    <property type="entry name" value="ATP SYNTHASE GAMMA CHAIN"/>
    <property type="match status" value="1"/>
</dbReference>
<dbReference type="PANTHER" id="PTHR11693:SF22">
    <property type="entry name" value="ATP SYNTHASE SUBUNIT GAMMA, MITOCHONDRIAL"/>
    <property type="match status" value="1"/>
</dbReference>
<dbReference type="EMBL" id="JACADJ010000002">
    <property type="protein sequence ID" value="NWH03550.1"/>
    <property type="molecule type" value="Genomic_DNA"/>
</dbReference>
<dbReference type="Proteomes" id="UP000553343">
    <property type="component" value="Unassembled WGS sequence"/>
</dbReference>
<dbReference type="InterPro" id="IPR000131">
    <property type="entry name" value="ATP_synth_F1_gsu"/>
</dbReference>
<evidence type="ECO:0000256" key="7">
    <source>
        <dbReference type="ARBA" id="ARBA00023136"/>
    </source>
</evidence>
<reference evidence="11 12" key="1">
    <citation type="submission" date="2020-06" db="EMBL/GenBank/DDBJ databases">
        <title>High-quality draft genome of sulfate reducer Desulfobacter latus type strain AcrS2 isolated from marine sediment.</title>
        <authorList>
            <person name="Hoppe M."/>
            <person name="Larsen C.K."/>
            <person name="Marshall I.P.G."/>
            <person name="Schramm A."/>
            <person name="Marietou A.G."/>
        </authorList>
    </citation>
    <scope>NUCLEOTIDE SEQUENCE [LARGE SCALE GENOMIC DNA]</scope>
    <source>
        <strain evidence="11 12">AcRS2</strain>
    </source>
</reference>
<evidence type="ECO:0000256" key="2">
    <source>
        <dbReference type="ARBA" id="ARBA00004170"/>
    </source>
</evidence>
<dbReference type="GO" id="GO:0046933">
    <property type="term" value="F:proton-transporting ATP synthase activity, rotational mechanism"/>
    <property type="evidence" value="ECO:0007669"/>
    <property type="project" value="InterPro"/>
</dbReference>
<organism evidence="11 12">
    <name type="scientific">Desulfobacter latus</name>
    <dbReference type="NCBI Taxonomy" id="2292"/>
    <lineage>
        <taxon>Bacteria</taxon>
        <taxon>Pseudomonadati</taxon>
        <taxon>Thermodesulfobacteriota</taxon>
        <taxon>Desulfobacteria</taxon>
        <taxon>Desulfobacterales</taxon>
        <taxon>Desulfobacteraceae</taxon>
        <taxon>Desulfobacter</taxon>
    </lineage>
</organism>
<gene>
    <name evidence="11" type="ORF">HXW94_00825</name>
</gene>
<keyword evidence="9" id="KW-0066">ATP synthesis</keyword>
<dbReference type="CDD" id="cd12151">
    <property type="entry name" value="F1-ATPase_gamma"/>
    <property type="match status" value="1"/>
</dbReference>
<evidence type="ECO:0000256" key="9">
    <source>
        <dbReference type="ARBA" id="ARBA00023310"/>
    </source>
</evidence>
<dbReference type="Gene3D" id="3.40.1380.10">
    <property type="match status" value="1"/>
</dbReference>
<feature type="coiled-coil region" evidence="10">
    <location>
        <begin position="248"/>
        <end position="278"/>
    </location>
</feature>
<dbReference type="InterPro" id="IPR035968">
    <property type="entry name" value="ATP_synth_F1_ATPase_gsu"/>
</dbReference>
<proteinExistence type="inferred from homology"/>
<dbReference type="SUPFAM" id="SSF52943">
    <property type="entry name" value="ATP synthase (F1-ATPase), gamma subunit"/>
    <property type="match status" value="1"/>
</dbReference>
<comment type="subcellular location">
    <subcellularLocation>
        <location evidence="2">Membrane</location>
        <topology evidence="2">Peripheral membrane protein</topology>
    </subcellularLocation>
</comment>
<comment type="function">
    <text evidence="1">Produces ATP from ADP in the presence of a proton gradient across the membrane. The gamma chain is believed to be important in regulating ATPase activity and the flow of protons through the CF(0) complex.</text>
</comment>
<name>A0A850SU60_9BACT</name>
<evidence type="ECO:0000256" key="3">
    <source>
        <dbReference type="ARBA" id="ARBA00007681"/>
    </source>
</evidence>
<protein>
    <submittedName>
        <fullName evidence="11">F0F1 ATP synthase subunit gamma</fullName>
    </submittedName>
</protein>
<sequence>MQTLEQLKRRIDSTGDLHSVVRTMKSLAAVSIRQYEAASQSLVAYAHTLDMALGIVLRHDPDTRLYTRRSTRKTPGAVIFGSDQGMCGSLNEQVSSHALDQLTQGDRDAGQMPVICVGMRAAGLLADAGMNCSDIREVPGSVHTITPHVGEILMAIDTWQTKTAVDHVLLFHARPKSAAGYTPHTVHLLPIDEQWLAQHRYRTWDSKSLPMFTMEPGRLLSRLIQEYLFISIFRAFVESLASENAARLAAMQGAQKNIEELMDDLESQYNQLRQMSITEELLDIVSGFEALDQNPG</sequence>
<keyword evidence="12" id="KW-1185">Reference proteome</keyword>
<dbReference type="AlphaFoldDB" id="A0A850SU60"/>
<evidence type="ECO:0000256" key="8">
    <source>
        <dbReference type="ARBA" id="ARBA00023196"/>
    </source>
</evidence>
<evidence type="ECO:0000256" key="1">
    <source>
        <dbReference type="ARBA" id="ARBA00003456"/>
    </source>
</evidence>
<evidence type="ECO:0000256" key="5">
    <source>
        <dbReference type="ARBA" id="ARBA00022781"/>
    </source>
</evidence>
<evidence type="ECO:0000256" key="10">
    <source>
        <dbReference type="SAM" id="Coils"/>
    </source>
</evidence>
<keyword evidence="10" id="KW-0175">Coiled coil</keyword>